<name>A0A833SRQ0_PHYIN</name>
<feature type="coiled-coil region" evidence="1">
    <location>
        <begin position="121"/>
        <end position="181"/>
    </location>
</feature>
<feature type="region of interest" description="Disordered" evidence="2">
    <location>
        <begin position="307"/>
        <end position="351"/>
    </location>
</feature>
<feature type="region of interest" description="Disordered" evidence="2">
    <location>
        <begin position="1030"/>
        <end position="1059"/>
    </location>
</feature>
<feature type="compositionally biased region" description="Acidic residues" evidence="2">
    <location>
        <begin position="1127"/>
        <end position="1138"/>
    </location>
</feature>
<sequence>MSAEYAARMEILQRKREELTAQRQAIEKRLALREATAAEFSAVALQSCKQKWKAQRNAAIAARKRNDEFVRSLHEAQKQVHDTWSRLHSDQSSRSALLAQEKARYNRRVEQIYPAWQEQLQRQRVQRLRELEDKKRAVERRRYLAKKSFEKEQTLDDLIRKTRHEVEMAESLEQNELYERDLLRTQSTNQAKEVDQSIRDVALEARSVLQQQAAKHFEARPELDEELADKLSETFSPRHTLRALREGNSSLAFAEDQLYAEEKPVRQIRVEIPTRMDTPTRGYYAEVSQQGQNEEYSGDEYFEDAFVDETRRERLTPFSSTTTGKYDPNSYAGNDDASFQQSSYRNQPAAGVHNAPSWAAAGHTFSLTTSYPEISRKSQQSPAPPSTLDRSTNHEQVSVQSVEDLSSMITGKLYPIPEVNEPIFSSRAISMAPDRIAIRDYEVRDILGRYGSGVATMPVTTAADEPPVHSLPIKSEESRGTSSPATPVTNVHLVDDTWSARADTNRPIGRQDHVRAPKVLIPEAKSQRPPAISIPLPTDSHLTNSFTTARATMDPVEVALHGSSDQLRNKTENEAALSEVKPPVDDLSLSVDTVSTPSLPDNTSTPAIAASGEWLETTEISAEDSDTNQLQKTDSFDDQEAEQALNQDSASKSDSFHDAAPLGHTTIKATLPVTETSAVDAAEVAVEKIEKPSVKAVAGVSGGLPPPISYRLDLLESFSAASTPRNAQHSEDDMVLTSMQSDDFDMSANSTKSTTADTKPIAPSNDESVAPNVNTGTDVASVEDLVSPPEPSTPALEEVKPASLTEKLAPVDRVKALGALICRVEEGANEGDKLGASTDTGSSYESKRELLKMAVGGRKAQIAFFGSDICFELILDISRDLGPVLFPPKAFEGIMNDQKIRKLHQSNKEKQLDSWKALSGHLKQLAQLSAVPTGTLVELFVAAFLAHDPDNQRSQRKLREFIVTVCGGGDSKTSIPRKETFGSSKPSSSHWQEQHTSSPETAKLAEPAEPEGRIGTPQLLQTAFLQRQSPPKPKVFGIASSSFKDRSSGSSDVLMSMSSRPMKLSQKLMRGGKMNDYSEFEEEEEVDLQNLIGTKPTFASGSSALSRSHQASKTSPTARTTGRSTAVEEESDEFDADF</sequence>
<feature type="compositionally biased region" description="Polar residues" evidence="2">
    <location>
        <begin position="590"/>
        <end position="606"/>
    </location>
</feature>
<feature type="region of interest" description="Disordered" evidence="2">
    <location>
        <begin position="564"/>
        <end position="610"/>
    </location>
</feature>
<feature type="compositionally biased region" description="Polar residues" evidence="2">
    <location>
        <begin position="388"/>
        <end position="400"/>
    </location>
</feature>
<feature type="compositionally biased region" description="Polar residues" evidence="2">
    <location>
        <begin position="746"/>
        <end position="757"/>
    </location>
</feature>
<gene>
    <name evidence="3" type="ORF">GN244_ATG08848</name>
    <name evidence="4" type="ORF">GN958_ATG07282</name>
</gene>
<comment type="caution">
    <text evidence="3">The sequence shown here is derived from an EMBL/GenBank/DDBJ whole genome shotgun (WGS) entry which is preliminary data.</text>
</comment>
<evidence type="ECO:0000256" key="1">
    <source>
        <dbReference type="SAM" id="Coils"/>
    </source>
</evidence>
<feature type="coiled-coil region" evidence="1">
    <location>
        <begin position="2"/>
        <end position="36"/>
    </location>
</feature>
<feature type="region of interest" description="Disordered" evidence="2">
    <location>
        <begin position="973"/>
        <end position="1013"/>
    </location>
</feature>
<dbReference type="EMBL" id="WSZM01000184">
    <property type="protein sequence ID" value="KAF4038867.1"/>
    <property type="molecule type" value="Genomic_DNA"/>
</dbReference>
<dbReference type="AlphaFoldDB" id="A0A833SRQ0"/>
<feature type="compositionally biased region" description="Polar residues" evidence="2">
    <location>
        <begin position="1097"/>
        <end position="1124"/>
    </location>
</feature>
<dbReference type="Proteomes" id="UP000704712">
    <property type="component" value="Unassembled WGS sequence"/>
</dbReference>
<organism evidence="3 5">
    <name type="scientific">Phytophthora infestans</name>
    <name type="common">Potato late blight agent</name>
    <name type="synonym">Botrytis infestans</name>
    <dbReference type="NCBI Taxonomy" id="4787"/>
    <lineage>
        <taxon>Eukaryota</taxon>
        <taxon>Sar</taxon>
        <taxon>Stramenopiles</taxon>
        <taxon>Oomycota</taxon>
        <taxon>Peronosporomycetes</taxon>
        <taxon>Peronosporales</taxon>
        <taxon>Peronosporaceae</taxon>
        <taxon>Phytophthora</taxon>
    </lineage>
</organism>
<feature type="region of interest" description="Disordered" evidence="2">
    <location>
        <begin position="462"/>
        <end position="489"/>
    </location>
</feature>
<feature type="compositionally biased region" description="Polar residues" evidence="2">
    <location>
        <begin position="981"/>
        <end position="1000"/>
    </location>
</feature>
<keyword evidence="5" id="KW-1185">Reference proteome</keyword>
<feature type="compositionally biased region" description="Polar residues" evidence="2">
    <location>
        <begin position="337"/>
        <end position="346"/>
    </location>
</feature>
<evidence type="ECO:0000313" key="3">
    <source>
        <dbReference type="EMBL" id="KAF4038867.1"/>
    </source>
</evidence>
<dbReference type="EMBL" id="JAACNO010001006">
    <property type="protein sequence ID" value="KAF4143549.1"/>
    <property type="molecule type" value="Genomic_DNA"/>
</dbReference>
<feature type="compositionally biased region" description="Polar residues" evidence="2">
    <location>
        <begin position="644"/>
        <end position="653"/>
    </location>
</feature>
<evidence type="ECO:0000313" key="4">
    <source>
        <dbReference type="EMBL" id="KAF4143549.1"/>
    </source>
</evidence>
<feature type="compositionally biased region" description="Polar residues" evidence="2">
    <location>
        <begin position="480"/>
        <end position="489"/>
    </location>
</feature>
<feature type="compositionally biased region" description="Low complexity" evidence="2">
    <location>
        <begin position="1048"/>
        <end position="1059"/>
    </location>
</feature>
<reference evidence="3" key="1">
    <citation type="submission" date="2020-04" db="EMBL/GenBank/DDBJ databases">
        <title>Hybrid Assembly of Korean Phytophthora infestans isolates.</title>
        <authorList>
            <person name="Prokchorchik M."/>
            <person name="Lee Y."/>
            <person name="Seo J."/>
            <person name="Cho J.-H."/>
            <person name="Park Y.-E."/>
            <person name="Jang D.-C."/>
            <person name="Im J.-S."/>
            <person name="Choi J.-G."/>
            <person name="Park H.-J."/>
            <person name="Lee G.-B."/>
            <person name="Lee Y.-G."/>
            <person name="Hong S.-Y."/>
            <person name="Cho K."/>
            <person name="Sohn K.H."/>
        </authorList>
    </citation>
    <scope>NUCLEOTIDE SEQUENCE</scope>
    <source>
        <strain evidence="3">KR_1_A1</strain>
        <strain evidence="4">KR_2_A2</strain>
    </source>
</reference>
<feature type="compositionally biased region" description="Polar residues" evidence="2">
    <location>
        <begin position="372"/>
        <end position="381"/>
    </location>
</feature>
<feature type="region of interest" description="Disordered" evidence="2">
    <location>
        <begin position="372"/>
        <end position="400"/>
    </location>
</feature>
<evidence type="ECO:0000256" key="2">
    <source>
        <dbReference type="SAM" id="MobiDB-lite"/>
    </source>
</evidence>
<proteinExistence type="predicted"/>
<accession>A0A833SRQ0</accession>
<keyword evidence="1" id="KW-0175">Coiled coil</keyword>
<feature type="region of interest" description="Disordered" evidence="2">
    <location>
        <begin position="1091"/>
        <end position="1138"/>
    </location>
</feature>
<feature type="region of interest" description="Disordered" evidence="2">
    <location>
        <begin position="636"/>
        <end position="660"/>
    </location>
</feature>
<evidence type="ECO:0000313" key="5">
    <source>
        <dbReference type="Proteomes" id="UP000602510"/>
    </source>
</evidence>
<dbReference type="Proteomes" id="UP000602510">
    <property type="component" value="Unassembled WGS sequence"/>
</dbReference>
<feature type="region of interest" description="Disordered" evidence="2">
    <location>
        <begin position="746"/>
        <end position="773"/>
    </location>
</feature>
<protein>
    <submittedName>
        <fullName evidence="3">Uncharacterized protein</fullName>
    </submittedName>
</protein>